<proteinExistence type="inferred from homology"/>
<keyword evidence="10" id="KW-0464">Manganese</keyword>
<keyword evidence="2 12" id="KW-0540">Nuclease</keyword>
<evidence type="ECO:0000256" key="6">
    <source>
        <dbReference type="ARBA" id="ARBA00022842"/>
    </source>
</evidence>
<dbReference type="RefSeq" id="WP_326927960.1">
    <property type="nucleotide sequence ID" value="NZ_CP123443.1"/>
</dbReference>
<comment type="function">
    <text evidence="12">CRISPR (clustered regularly interspaced short palindromic repeat) is an adaptive immune system that provides protection against mobile genetic elements (viruses, transposable elements and conjugative plasmids). CRISPR clusters contain spacers, sequences complementary to antecedent mobile elements, and target invading nucleic acids. CRISPR clusters are transcribed and processed into CRISPR RNA (crRNA). In type II CRISPR systems correct processing of pre-crRNA requires a trans-encoded small RNA (tracrRNA), endogenous ribonuclease 3 (rnc) and this protein. The tracrRNA serves as a guide for ribonuclease 3-aided processing of pre-crRNA. Subsequently Cas9/crRNA/tracrRNA endonucleolytically cleaves linear or circular dsDNA target complementary to the spacer; Cas9 is inactive in the absence of the 2 guide RNAs (gRNA). Cas9 recognizes the protospacer adjacent motif (PAM) in the CRISPR repeat sequences to help distinguish self versus nonself, as targets within the bacterial CRISPR locus do not have PAMs. PAM recognition is also required for catalytic activity.</text>
</comment>
<comment type="subunit">
    <text evidence="11 12">Monomer. Binds crRNA and tracrRNA.</text>
</comment>
<dbReference type="Proteomes" id="UP001228690">
    <property type="component" value="Chromosome"/>
</dbReference>
<dbReference type="InterPro" id="IPR036397">
    <property type="entry name" value="RNaseH_sf"/>
</dbReference>
<dbReference type="Pfam" id="PF13395">
    <property type="entry name" value="HNH_4"/>
    <property type="match status" value="1"/>
</dbReference>
<comment type="caution">
    <text evidence="12">Lacks conserved residue(s) required for the propagation of feature annotation.</text>
</comment>
<evidence type="ECO:0000256" key="8">
    <source>
        <dbReference type="ARBA" id="ARBA00023118"/>
    </source>
</evidence>
<comment type="cofactor">
    <cofactor evidence="1">
        <name>Mg(2+)</name>
        <dbReference type="ChEBI" id="CHEBI:18420"/>
    </cofactor>
</comment>
<evidence type="ECO:0000256" key="12">
    <source>
        <dbReference type="HAMAP-Rule" id="MF_01480"/>
    </source>
</evidence>
<evidence type="ECO:0000256" key="5">
    <source>
        <dbReference type="ARBA" id="ARBA00022801"/>
    </source>
</evidence>
<dbReference type="PROSITE" id="PS51749">
    <property type="entry name" value="HNH_CAS9"/>
    <property type="match status" value="1"/>
</dbReference>
<dbReference type="HAMAP" id="MF_01480">
    <property type="entry name" value="Cas9"/>
    <property type="match status" value="1"/>
</dbReference>
<dbReference type="Pfam" id="PF18541">
    <property type="entry name" value="RuvC_III"/>
    <property type="match status" value="1"/>
</dbReference>
<evidence type="ECO:0000313" key="15">
    <source>
        <dbReference type="Proteomes" id="UP001228690"/>
    </source>
</evidence>
<feature type="active site" description="For RuvC-like nuclease domain" evidence="12">
    <location>
        <position position="8"/>
    </location>
</feature>
<evidence type="ECO:0000256" key="4">
    <source>
        <dbReference type="ARBA" id="ARBA00022759"/>
    </source>
</evidence>
<dbReference type="EMBL" id="CP123443">
    <property type="protein sequence ID" value="WGK69773.1"/>
    <property type="molecule type" value="Genomic_DNA"/>
</dbReference>
<reference evidence="14 15" key="1">
    <citation type="submission" date="2023-04" db="EMBL/GenBank/DDBJ databases">
        <title>Spirochaete genome identified in red abalone sample constitutes a novel genus.</title>
        <authorList>
            <person name="Sharma S.P."/>
            <person name="Purcell C.M."/>
            <person name="Hyde J.R."/>
            <person name="Severin A.J."/>
        </authorList>
    </citation>
    <scope>NUCLEOTIDE SEQUENCE [LARGE SCALE GENOMIC DNA]</scope>
    <source>
        <strain evidence="14 15">SP-2023</strain>
    </source>
</reference>
<organism evidence="14 15">
    <name type="scientific">Candidatus Haliotispira prima</name>
    <dbReference type="NCBI Taxonomy" id="3034016"/>
    <lineage>
        <taxon>Bacteria</taxon>
        <taxon>Pseudomonadati</taxon>
        <taxon>Spirochaetota</taxon>
        <taxon>Spirochaetia</taxon>
        <taxon>Spirochaetales</taxon>
        <taxon>Spirochaetaceae</taxon>
        <taxon>Candidatus Haliotispira</taxon>
    </lineage>
</organism>
<comment type="similarity">
    <text evidence="12">Belongs to the CRISPR-associated Cas9 family.</text>
</comment>
<accession>A0ABY8MKQ0</accession>
<keyword evidence="6" id="KW-0460">Magnesium</keyword>
<keyword evidence="4 12" id="KW-0255">Endonuclease</keyword>
<keyword evidence="8 12" id="KW-0051">Antiviral defense</keyword>
<feature type="domain" description="HNH Cas9-type" evidence="13">
    <location>
        <begin position="589"/>
        <end position="751"/>
    </location>
</feature>
<dbReference type="NCBIfam" id="TIGR01865">
    <property type="entry name" value="cas_Csn1"/>
    <property type="match status" value="1"/>
</dbReference>
<sequence>MNYHLGLDIGTASVGWAVLNVEDKKIIALGVRRFEEPRVPKTNETLTAERRLKRAGRRSVRRKCFRRERLLRLFRAEGLISEEECRASRQNEANSDNIFYIAPKSEVPSPWELRAEGLHRLLDRRDWVRVLFHLGKYRGYQSNAVERELDESKVSDKGLLLTGVEDMKRKFREFRDSSGGPHSIGEMIYREFESQKTNPNRRIRNIKGTYSRTVGREEILAELALLFDIQRELSNPHSQEDFQDQVLRIVNSRRHFSEGPGGDSPYGGNLIARMVGKCTLEPNKSRAPRDSMAGVKFRLYQNLNSVRIVEAGGYKGDPLNPEQKKLAAQAALAKAQFSYADLRNVIGLSEGAFFKNIYYTISFRDIQGRIYDCDAAFYRENISGSREQGRELVAGLSRILGKRGARDIEEKLQRCLTMANFPAGKRTKFAEDLVKEFAEPEKQKLLLEQTKLYRIRSILRRADCQGDDDFLNRLCFILAVYREEQLLEKLGDIGLDCNVVTSLSKLPLSKFLHLSVAAVERLLPYLEDGDRYEEACSKCGYGHIASALSRDEVRNPTVFRALKQTQKVIRALGHKYGEPNMVYLEVSRDLSRSKKDRDRIAIEYNKNQAKMKEELGAFAKVVGREPIGREAQVWRFYKEQNGLCLYCGQALIASGDVAELFSKLGAPSIEIEHTLPYLRSFDNREYNKTVACSACNRLKKNRTPFEFFGQNGEGKAWLEFVARCGSIEEENKLKLLLTEDWDEESESERRLTDTRYITRLVQVWLEDSYQNLVATATKGRPRSIYAVQGSVTATMRRVWALEHLKYSVGEGGEKLRNSEKNHALDAAVVAAAGLSTVRVLSRNYRSRERRGEIGGAWKMRDKTKKLLPQPWPDFSEELKAFYTDDPTNSLIRIGEETARKYGIEEPESRKIEPIFVSWRVRRGVKGSVHKGTIFRVSEGPSKHKKGGPVPIYYKKKPLRRLTFRDLEKMDGRCTADGTVLPLYLGLKRRLEKYDGDAQKAFAEPFYKPSFKNLEPESGTLVKGIRVERPVGGAVRVSGGAAANGCMIRVDIFRAKSVRRGSGPYRFLVVPIYTKHRAMAELPMRAVIQHREEQDWLEVREEEFYCSLYPNDFVRIESEKGVEEGYYINFDISADKLSMWSHETIRKGKPPLRVGIKTRVNRLTKYQVDVLGERHRMRLPERRMPLSWPGQKG</sequence>
<keyword evidence="9 12" id="KW-0238">DNA-binding</keyword>
<evidence type="ECO:0000256" key="9">
    <source>
        <dbReference type="ARBA" id="ARBA00023125"/>
    </source>
</evidence>
<dbReference type="Gene3D" id="1.10.30.50">
    <property type="match status" value="1"/>
</dbReference>
<evidence type="ECO:0000259" key="13">
    <source>
        <dbReference type="PROSITE" id="PS51749"/>
    </source>
</evidence>
<protein>
    <recommendedName>
        <fullName evidence="12">CRISPR-associated endonuclease Cas9</fullName>
        <ecNumber evidence="12">3.1.-.-</ecNumber>
    </recommendedName>
</protein>
<evidence type="ECO:0000256" key="7">
    <source>
        <dbReference type="ARBA" id="ARBA00022884"/>
    </source>
</evidence>
<keyword evidence="15" id="KW-1185">Reference proteome</keyword>
<evidence type="ECO:0000256" key="1">
    <source>
        <dbReference type="ARBA" id="ARBA00001946"/>
    </source>
</evidence>
<name>A0ABY8MKQ0_9SPIO</name>
<evidence type="ECO:0000256" key="3">
    <source>
        <dbReference type="ARBA" id="ARBA00022723"/>
    </source>
</evidence>
<evidence type="ECO:0000256" key="2">
    <source>
        <dbReference type="ARBA" id="ARBA00022722"/>
    </source>
</evidence>
<evidence type="ECO:0000256" key="11">
    <source>
        <dbReference type="ARBA" id="ARBA00046380"/>
    </source>
</evidence>
<gene>
    <name evidence="12 14" type="primary">cas9</name>
    <name evidence="14" type="ORF">P0082_02605</name>
</gene>
<evidence type="ECO:0000313" key="14">
    <source>
        <dbReference type="EMBL" id="WGK69773.1"/>
    </source>
</evidence>
<dbReference type="InterPro" id="IPR003615">
    <property type="entry name" value="HNH_nuc"/>
</dbReference>
<dbReference type="InterPro" id="IPR033114">
    <property type="entry name" value="HNH_CAS9"/>
</dbReference>
<dbReference type="Gene3D" id="3.30.420.10">
    <property type="entry name" value="Ribonuclease H-like superfamily/Ribonuclease H"/>
    <property type="match status" value="3"/>
</dbReference>
<comment type="domain">
    <text evidence="12">Has 2 endonuclease domains. The discontinuous RuvC-like domain cleaves the target DNA noncomplementary to crRNA while the HNH nuclease domain cleaves the target DNA complementary to crRNA.</text>
</comment>
<dbReference type="GO" id="GO:0004519">
    <property type="term" value="F:endonuclease activity"/>
    <property type="evidence" value="ECO:0007669"/>
    <property type="project" value="UniProtKB-KW"/>
</dbReference>
<dbReference type="EC" id="3.1.-.-" evidence="12"/>
<evidence type="ECO:0000256" key="10">
    <source>
        <dbReference type="ARBA" id="ARBA00023211"/>
    </source>
</evidence>
<dbReference type="InterPro" id="IPR028629">
    <property type="entry name" value="Cas9"/>
</dbReference>
<feature type="active site" description="Proton acceptor for HNH nuclease domain" evidence="12">
    <location>
        <position position="673"/>
    </location>
</feature>
<keyword evidence="7 12" id="KW-0694">RNA-binding</keyword>
<dbReference type="InterPro" id="IPR041383">
    <property type="entry name" value="RuvC_III"/>
</dbReference>
<keyword evidence="3" id="KW-0479">Metal-binding</keyword>
<keyword evidence="5 12" id="KW-0378">Hydrolase</keyword>